<gene>
    <name evidence="4" type="ORF">HDA39_001513</name>
</gene>
<dbReference type="InterPro" id="IPR016181">
    <property type="entry name" value="Acyl_CoA_acyltransferase"/>
</dbReference>
<dbReference type="EMBL" id="JACHMY010000001">
    <property type="protein sequence ID" value="MBB5834779.1"/>
    <property type="molecule type" value="Genomic_DNA"/>
</dbReference>
<evidence type="ECO:0000259" key="3">
    <source>
        <dbReference type="PROSITE" id="PS51186"/>
    </source>
</evidence>
<dbReference type="CDD" id="cd04301">
    <property type="entry name" value="NAT_SF"/>
    <property type="match status" value="2"/>
</dbReference>
<evidence type="ECO:0000256" key="2">
    <source>
        <dbReference type="ARBA" id="ARBA00023315"/>
    </source>
</evidence>
<dbReference type="PANTHER" id="PTHR43877:SF2">
    <property type="entry name" value="AMINOALKYLPHOSPHONATE N-ACETYLTRANSFERASE-RELATED"/>
    <property type="match status" value="1"/>
</dbReference>
<dbReference type="RefSeq" id="WP_184794500.1">
    <property type="nucleotide sequence ID" value="NZ_JACHMY010000001.1"/>
</dbReference>
<keyword evidence="1" id="KW-0808">Transferase</keyword>
<organism evidence="4 5">
    <name type="scientific">Kribbella italica</name>
    <dbReference type="NCBI Taxonomy" id="1540520"/>
    <lineage>
        <taxon>Bacteria</taxon>
        <taxon>Bacillati</taxon>
        <taxon>Actinomycetota</taxon>
        <taxon>Actinomycetes</taxon>
        <taxon>Propionibacteriales</taxon>
        <taxon>Kribbellaceae</taxon>
        <taxon>Kribbella</taxon>
    </lineage>
</organism>
<dbReference type="Proteomes" id="UP000549971">
    <property type="component" value="Unassembled WGS sequence"/>
</dbReference>
<evidence type="ECO:0000313" key="5">
    <source>
        <dbReference type="Proteomes" id="UP000549971"/>
    </source>
</evidence>
<dbReference type="InterPro" id="IPR050832">
    <property type="entry name" value="Bact_Acetyltransf"/>
</dbReference>
<dbReference type="AlphaFoldDB" id="A0A7W9MSN8"/>
<sequence>MPPLPDRFTARPATTADVPAIHALVSAAERDANGVAETGADGIEAALTRPGLDATVDSLVVHADDGRLAGWAWINRGRRSQVDVDPAFRGRGVGSALLDWVEARAAEVGTDWVSQTVDDQDPAGTELLRSRGYELLATNWLLEMPTTGLEVAIPDGVTIRAFRRGDERAAYQVIQDAFDDWQPRRHAYDEWARMSIERASFAPGVSPLAFAGGELVGAALSLDLPDSTDGYVEQVAVRKDQRGRGVAKALLATAARAMHAQGRTQLTLWTHSGTGALAMYERLGMTVRRSTTVLRGRI</sequence>
<name>A0A7W9MSN8_9ACTN</name>
<dbReference type="PANTHER" id="PTHR43877">
    <property type="entry name" value="AMINOALKYLPHOSPHONATE N-ACETYLTRANSFERASE-RELATED-RELATED"/>
    <property type="match status" value="1"/>
</dbReference>
<keyword evidence="2" id="KW-0012">Acyltransferase</keyword>
<dbReference type="GO" id="GO:0016747">
    <property type="term" value="F:acyltransferase activity, transferring groups other than amino-acyl groups"/>
    <property type="evidence" value="ECO:0007669"/>
    <property type="project" value="InterPro"/>
</dbReference>
<reference evidence="4 5" key="1">
    <citation type="submission" date="2020-08" db="EMBL/GenBank/DDBJ databases">
        <title>Sequencing the genomes of 1000 actinobacteria strains.</title>
        <authorList>
            <person name="Klenk H.-P."/>
        </authorList>
    </citation>
    <scope>NUCLEOTIDE SEQUENCE [LARGE SCALE GENOMIC DNA]</scope>
    <source>
        <strain evidence="4 5">DSM 28967</strain>
    </source>
</reference>
<protein>
    <submittedName>
        <fullName evidence="4">Mycothiol synthase</fullName>
    </submittedName>
</protein>
<accession>A0A7W9MSN8</accession>
<feature type="domain" description="N-acetyltransferase" evidence="3">
    <location>
        <begin position="8"/>
        <end position="160"/>
    </location>
</feature>
<dbReference type="Pfam" id="PF00583">
    <property type="entry name" value="Acetyltransf_1"/>
    <property type="match status" value="2"/>
</dbReference>
<dbReference type="PROSITE" id="PS51186">
    <property type="entry name" value="GNAT"/>
    <property type="match status" value="2"/>
</dbReference>
<comment type="caution">
    <text evidence="4">The sequence shown here is derived from an EMBL/GenBank/DDBJ whole genome shotgun (WGS) entry which is preliminary data.</text>
</comment>
<keyword evidence="5" id="KW-1185">Reference proteome</keyword>
<evidence type="ECO:0000313" key="4">
    <source>
        <dbReference type="EMBL" id="MBB5834779.1"/>
    </source>
</evidence>
<dbReference type="InterPro" id="IPR000182">
    <property type="entry name" value="GNAT_dom"/>
</dbReference>
<feature type="domain" description="N-acetyltransferase" evidence="3">
    <location>
        <begin position="157"/>
        <end position="298"/>
    </location>
</feature>
<evidence type="ECO:0000256" key="1">
    <source>
        <dbReference type="ARBA" id="ARBA00022679"/>
    </source>
</evidence>
<proteinExistence type="predicted"/>
<dbReference type="Gene3D" id="3.40.630.30">
    <property type="match status" value="1"/>
</dbReference>
<dbReference type="SUPFAM" id="SSF55729">
    <property type="entry name" value="Acyl-CoA N-acyltransferases (Nat)"/>
    <property type="match status" value="2"/>
</dbReference>